<dbReference type="Proteomes" id="UP001497535">
    <property type="component" value="Unassembled WGS sequence"/>
</dbReference>
<organism evidence="1 2">
    <name type="scientific">Meloidogyne enterolobii</name>
    <name type="common">Root-knot nematode worm</name>
    <name type="synonym">Meloidogyne mayaguensis</name>
    <dbReference type="NCBI Taxonomy" id="390850"/>
    <lineage>
        <taxon>Eukaryota</taxon>
        <taxon>Metazoa</taxon>
        <taxon>Ecdysozoa</taxon>
        <taxon>Nematoda</taxon>
        <taxon>Chromadorea</taxon>
        <taxon>Rhabditida</taxon>
        <taxon>Tylenchina</taxon>
        <taxon>Tylenchomorpha</taxon>
        <taxon>Tylenchoidea</taxon>
        <taxon>Meloidogynidae</taxon>
        <taxon>Meloidogyninae</taxon>
        <taxon>Meloidogyne</taxon>
    </lineage>
</organism>
<accession>A0ACB1APL4</accession>
<dbReference type="EMBL" id="CAVMJV010000092">
    <property type="protein sequence ID" value="CAK5092078.1"/>
    <property type="molecule type" value="Genomic_DNA"/>
</dbReference>
<comment type="caution">
    <text evidence="1">The sequence shown here is derived from an EMBL/GenBank/DDBJ whole genome shotgun (WGS) entry which is preliminary data.</text>
</comment>
<reference evidence="1" key="1">
    <citation type="submission" date="2023-11" db="EMBL/GenBank/DDBJ databases">
        <authorList>
            <person name="Poullet M."/>
        </authorList>
    </citation>
    <scope>NUCLEOTIDE SEQUENCE</scope>
    <source>
        <strain evidence="1">E1834</strain>
    </source>
</reference>
<keyword evidence="2" id="KW-1185">Reference proteome</keyword>
<proteinExistence type="predicted"/>
<evidence type="ECO:0000313" key="1">
    <source>
        <dbReference type="EMBL" id="CAK5092078.1"/>
    </source>
</evidence>
<name>A0ACB1APL4_MELEN</name>
<sequence length="70" mass="7546">MSSIFASALFISSSNRFNCASNLIAFIWFESPSLILSTHSSFAFIFANALIALTIVVLIGDAIIISENCL</sequence>
<protein>
    <submittedName>
        <fullName evidence="1">Uncharacterized protein</fullName>
    </submittedName>
</protein>
<evidence type="ECO:0000313" key="2">
    <source>
        <dbReference type="Proteomes" id="UP001497535"/>
    </source>
</evidence>
<gene>
    <name evidence="1" type="ORF">MENTE1834_LOCUS39959</name>
</gene>